<evidence type="ECO:0000256" key="7">
    <source>
        <dbReference type="ARBA" id="ARBA00022827"/>
    </source>
</evidence>
<dbReference type="PANTHER" id="PTHR42716:SF2">
    <property type="entry name" value="L-ASPARTATE OXIDASE, CHLOROPLASTIC"/>
    <property type="match status" value="1"/>
</dbReference>
<evidence type="ECO:0000259" key="14">
    <source>
        <dbReference type="Pfam" id="PF02910"/>
    </source>
</evidence>
<dbReference type="InterPro" id="IPR036188">
    <property type="entry name" value="FAD/NAD-bd_sf"/>
</dbReference>
<dbReference type="InterPro" id="IPR037099">
    <property type="entry name" value="Fum_R/Succ_DH_flav-like_C_sf"/>
</dbReference>
<keyword evidence="8 12" id="KW-0560">Oxidoreductase</keyword>
<dbReference type="EMBL" id="PETL01000302">
    <property type="protein sequence ID" value="PIV63639.1"/>
    <property type="molecule type" value="Genomic_DNA"/>
</dbReference>
<evidence type="ECO:0000256" key="8">
    <source>
        <dbReference type="ARBA" id="ARBA00023002"/>
    </source>
</evidence>
<comment type="function">
    <text evidence="12">Catalyzes the oxidation of L-aspartate to iminoaspartate.</text>
</comment>
<evidence type="ECO:0000259" key="13">
    <source>
        <dbReference type="Pfam" id="PF00890"/>
    </source>
</evidence>
<dbReference type="InterPro" id="IPR015939">
    <property type="entry name" value="Fum_Rdtase/Succ_DH_flav-like_C"/>
</dbReference>
<comment type="catalytic activity">
    <reaction evidence="9">
        <text>L-aspartate + O2 = iminosuccinate + H2O2</text>
        <dbReference type="Rhea" id="RHEA:25876"/>
        <dbReference type="ChEBI" id="CHEBI:15379"/>
        <dbReference type="ChEBI" id="CHEBI:16240"/>
        <dbReference type="ChEBI" id="CHEBI:29991"/>
        <dbReference type="ChEBI" id="CHEBI:77875"/>
        <dbReference type="EC" id="1.4.3.16"/>
    </reaction>
    <physiologicalReaction direction="left-to-right" evidence="9">
        <dbReference type="Rhea" id="RHEA:25877"/>
    </physiologicalReaction>
</comment>
<comment type="cofactor">
    <cofactor evidence="1 12">
        <name>FAD</name>
        <dbReference type="ChEBI" id="CHEBI:57692"/>
    </cofactor>
</comment>
<reference evidence="16" key="1">
    <citation type="submission" date="2017-09" db="EMBL/GenBank/DDBJ databases">
        <title>Depth-based differentiation of microbial function through sediment-hosted aquifers and enrichment of novel symbionts in the deep terrestrial subsurface.</title>
        <authorList>
            <person name="Probst A.J."/>
            <person name="Ladd B."/>
            <person name="Jarett J.K."/>
            <person name="Geller-Mcgrath D.E."/>
            <person name="Sieber C.M.K."/>
            <person name="Emerson J.B."/>
            <person name="Anantharaman K."/>
            <person name="Thomas B.C."/>
            <person name="Malmstrom R."/>
            <person name="Stieglmeier M."/>
            <person name="Klingl A."/>
            <person name="Woyke T."/>
            <person name="Ryan C.M."/>
            <person name="Banfield J.F."/>
        </authorList>
    </citation>
    <scope>NUCLEOTIDE SEQUENCE [LARGE SCALE GENOMIC DNA]</scope>
</reference>
<dbReference type="Gene3D" id="1.20.58.100">
    <property type="entry name" value="Fumarate reductase/succinate dehydrogenase flavoprotein-like, C-terminal domain"/>
    <property type="match status" value="1"/>
</dbReference>
<name>A0A2M7E7D1_9BACT</name>
<evidence type="ECO:0000313" key="15">
    <source>
        <dbReference type="EMBL" id="PIV63639.1"/>
    </source>
</evidence>
<dbReference type="InterPro" id="IPR003953">
    <property type="entry name" value="FAD-dep_OxRdtase_2_FAD-bd"/>
</dbReference>
<dbReference type="UniPathway" id="UPA00253">
    <property type="reaction ID" value="UER00326"/>
</dbReference>
<dbReference type="PIRSF" id="PIRSF000171">
    <property type="entry name" value="SDHA_APRA_LASPO"/>
    <property type="match status" value="1"/>
</dbReference>
<evidence type="ECO:0000256" key="10">
    <source>
        <dbReference type="NCBIfam" id="TIGR00551"/>
    </source>
</evidence>
<dbReference type="Gene3D" id="3.90.700.10">
    <property type="entry name" value="Succinate dehydrogenase/fumarate reductase flavoprotein, catalytic domain"/>
    <property type="match status" value="1"/>
</dbReference>
<dbReference type="PANTHER" id="PTHR42716">
    <property type="entry name" value="L-ASPARTATE OXIDASE"/>
    <property type="match status" value="1"/>
</dbReference>
<accession>A0A2M7E7D1</accession>
<evidence type="ECO:0000256" key="1">
    <source>
        <dbReference type="ARBA" id="ARBA00001974"/>
    </source>
</evidence>
<dbReference type="SUPFAM" id="SSF46977">
    <property type="entry name" value="Succinate dehydrogenase/fumarate reductase flavoprotein C-terminal domain"/>
    <property type="match status" value="1"/>
</dbReference>
<dbReference type="InterPro" id="IPR005288">
    <property type="entry name" value="NadB"/>
</dbReference>
<comment type="similarity">
    <text evidence="3 12">Belongs to the FAD-dependent oxidoreductase 2 family. NadB subfamily.</text>
</comment>
<evidence type="ECO:0000256" key="4">
    <source>
        <dbReference type="ARBA" id="ARBA00012173"/>
    </source>
</evidence>
<dbReference type="InterPro" id="IPR027477">
    <property type="entry name" value="Succ_DH/fumarate_Rdtase_cat_sf"/>
</dbReference>
<evidence type="ECO:0000256" key="12">
    <source>
        <dbReference type="RuleBase" id="RU362049"/>
    </source>
</evidence>
<feature type="domain" description="Fumarate reductase/succinate dehydrogenase flavoprotein-like C-terminal" evidence="14">
    <location>
        <begin position="440"/>
        <end position="529"/>
    </location>
</feature>
<dbReference type="SUPFAM" id="SSF51905">
    <property type="entry name" value="FAD/NAD(P)-binding domain"/>
    <property type="match status" value="1"/>
</dbReference>
<dbReference type="EC" id="1.4.3.16" evidence="4 10"/>
<evidence type="ECO:0000256" key="6">
    <source>
        <dbReference type="ARBA" id="ARBA00022642"/>
    </source>
</evidence>
<dbReference type="Gene3D" id="3.50.50.60">
    <property type="entry name" value="FAD/NAD(P)-binding domain"/>
    <property type="match status" value="1"/>
</dbReference>
<evidence type="ECO:0000256" key="9">
    <source>
        <dbReference type="ARBA" id="ARBA00048305"/>
    </source>
</evidence>
<keyword evidence="6 12" id="KW-0662">Pyridine nucleotide biosynthesis</keyword>
<dbReference type="AlphaFoldDB" id="A0A2M7E7D1"/>
<feature type="domain" description="FAD-dependent oxidoreductase 2 FAD-binding" evidence="13">
    <location>
        <begin position="21"/>
        <end position="393"/>
    </location>
</feature>
<evidence type="ECO:0000256" key="5">
    <source>
        <dbReference type="ARBA" id="ARBA00022630"/>
    </source>
</evidence>
<evidence type="ECO:0000256" key="2">
    <source>
        <dbReference type="ARBA" id="ARBA00004950"/>
    </source>
</evidence>
<dbReference type="GO" id="GO:0034628">
    <property type="term" value="P:'de novo' NAD+ biosynthetic process from L-aspartate"/>
    <property type="evidence" value="ECO:0007669"/>
    <property type="project" value="TreeGrafter"/>
</dbReference>
<dbReference type="Pfam" id="PF00890">
    <property type="entry name" value="FAD_binding_2"/>
    <property type="match status" value="1"/>
</dbReference>
<dbReference type="PRINTS" id="PR00368">
    <property type="entry name" value="FADPNR"/>
</dbReference>
<dbReference type="GO" id="GO:0008734">
    <property type="term" value="F:L-aspartate oxidase activity"/>
    <property type="evidence" value="ECO:0007669"/>
    <property type="project" value="UniProtKB-UniRule"/>
</dbReference>
<keyword evidence="7 12" id="KW-0274">FAD</keyword>
<feature type="active site" description="Proton acceptor" evidence="11">
    <location>
        <position position="291"/>
    </location>
</feature>
<evidence type="ECO:0000313" key="16">
    <source>
        <dbReference type="Proteomes" id="UP000228886"/>
    </source>
</evidence>
<comment type="pathway">
    <text evidence="2 12">Cofactor biosynthesis; NAD(+) biosynthesis; iminoaspartate from L-aspartate (oxidase route): step 1/1.</text>
</comment>
<evidence type="ECO:0000256" key="3">
    <source>
        <dbReference type="ARBA" id="ARBA00008562"/>
    </source>
</evidence>
<dbReference type="SUPFAM" id="SSF56425">
    <property type="entry name" value="Succinate dehydrogenase/fumarate reductase flavoprotein, catalytic domain"/>
    <property type="match status" value="1"/>
</dbReference>
<evidence type="ECO:0000256" key="11">
    <source>
        <dbReference type="PIRSR" id="PIRSR000171-1"/>
    </source>
</evidence>
<protein>
    <recommendedName>
        <fullName evidence="4 10">L-aspartate oxidase</fullName>
        <ecNumber evidence="4 10">1.4.3.16</ecNumber>
    </recommendedName>
</protein>
<dbReference type="FunFam" id="3.90.700.10:FF:000002">
    <property type="entry name" value="L-aspartate oxidase"/>
    <property type="match status" value="1"/>
</dbReference>
<comment type="caution">
    <text evidence="15">The sequence shown here is derived from an EMBL/GenBank/DDBJ whole genome shotgun (WGS) entry which is preliminary data.</text>
</comment>
<gene>
    <name evidence="15" type="primary">nadB</name>
    <name evidence="15" type="ORF">COS11_06370</name>
</gene>
<dbReference type="Proteomes" id="UP000228886">
    <property type="component" value="Unassembled WGS sequence"/>
</dbReference>
<organism evidence="15 16">
    <name type="scientific">bacterium (Candidatus Ratteibacteria) CG01_land_8_20_14_3_00_40_19</name>
    <dbReference type="NCBI Taxonomy" id="2014290"/>
    <lineage>
        <taxon>Bacteria</taxon>
        <taxon>Candidatus Ratteibacteria</taxon>
    </lineage>
</organism>
<keyword evidence="5 12" id="KW-0285">Flavoprotein</keyword>
<dbReference type="Pfam" id="PF02910">
    <property type="entry name" value="Succ_DH_flav_C"/>
    <property type="match status" value="1"/>
</dbReference>
<dbReference type="NCBIfam" id="TIGR00551">
    <property type="entry name" value="nadB"/>
    <property type="match status" value="1"/>
</dbReference>
<dbReference type="GO" id="GO:0005737">
    <property type="term" value="C:cytoplasm"/>
    <property type="evidence" value="ECO:0007669"/>
    <property type="project" value="UniProtKB-SubCell"/>
</dbReference>
<proteinExistence type="inferred from homology"/>
<sequence>MIIPDYLVDFNLSRLPQSRIDVLIVGSGVAGLSSGLAACLRNRVLIIAKNKARENASFNAQGGIAVALPRKGDSWRLHFNDTIRCGEGLSDKSAVELLVREGPKQIKELIKKGANFDRTKGRINFTKEGAHSKSRIVHAKGDATGREIEEVLLREVRKNSNITIREDLFVIDLLHQEGKVFGAIVFDCLQKRIKAIISKKVILATGGAGQLYQETTNTSVSTGDGLALAYRAGASLSNLEFIQFHPTALYLAGTPRFLISESVRGEGAILVNQRKTPFMSHYHKLADLAPRDIVSRAILDEMKKTKSNCVYLDLSSLNKEFIKQRFPHIRRVCSDYGLDITRDLIPVRPAAHYLMGGIKTDLVGRTDVENLYACGETAETGVHGANRLASNSLLECLVFGYRCGEDAGKIVKQGWSSPPVISFSGRWKERKHFDLSDLERSLRVLMWRNVGIKREKNGLEKALQKIRFWQEYALKILFKEIRGWEAQNMLIDSFLITGSALKREESRGAHFRLDFPKRDDKKWKRDSIVKK</sequence>
<comment type="subcellular location">
    <subcellularLocation>
        <location evidence="12">Cytoplasm</location>
    </subcellularLocation>
</comment>